<protein>
    <submittedName>
        <fullName evidence="2">AarF domain containing kinase 1</fullName>
    </submittedName>
</protein>
<reference evidence="2" key="5">
    <citation type="submission" date="2025-09" db="UniProtKB">
        <authorList>
            <consortium name="Ensembl"/>
        </authorList>
    </citation>
    <scope>IDENTIFICATION</scope>
</reference>
<reference evidence="3" key="3">
    <citation type="journal article" date="2014" name="Nature">
        <title>Elephant shark genome provides unique insights into gnathostome evolution.</title>
        <authorList>
            <consortium name="International Elephant Shark Genome Sequencing Consortium"/>
            <person name="Venkatesh B."/>
            <person name="Lee A.P."/>
            <person name="Ravi V."/>
            <person name="Maurya A.K."/>
            <person name="Lian M.M."/>
            <person name="Swann J.B."/>
            <person name="Ohta Y."/>
            <person name="Flajnik M.F."/>
            <person name="Sutoh Y."/>
            <person name="Kasahara M."/>
            <person name="Hoon S."/>
            <person name="Gangu V."/>
            <person name="Roy S.W."/>
            <person name="Irimia M."/>
            <person name="Korzh V."/>
            <person name="Kondrychyn I."/>
            <person name="Lim Z.W."/>
            <person name="Tay B.H."/>
            <person name="Tohari S."/>
            <person name="Kong K.W."/>
            <person name="Ho S."/>
            <person name="Lorente-Galdos B."/>
            <person name="Quilez J."/>
            <person name="Marques-Bonet T."/>
            <person name="Raney B.J."/>
            <person name="Ingham P.W."/>
            <person name="Tay A."/>
            <person name="Hillier L.W."/>
            <person name="Minx P."/>
            <person name="Boehm T."/>
            <person name="Wilson R.K."/>
            <person name="Brenner S."/>
            <person name="Warren W.C."/>
        </authorList>
    </citation>
    <scope>NUCLEOTIDE SEQUENCE [LARGE SCALE GENOMIC DNA]</scope>
</reference>
<evidence type="ECO:0000313" key="3">
    <source>
        <dbReference type="Proteomes" id="UP000314986"/>
    </source>
</evidence>
<reference evidence="3" key="2">
    <citation type="journal article" date="2007" name="PLoS Biol.">
        <title>Survey sequencing and comparative analysis of the elephant shark (Callorhinchus milii) genome.</title>
        <authorList>
            <person name="Venkatesh B."/>
            <person name="Kirkness E.F."/>
            <person name="Loh Y.H."/>
            <person name="Halpern A.L."/>
            <person name="Lee A.P."/>
            <person name="Johnson J."/>
            <person name="Dandona N."/>
            <person name="Viswanathan L.D."/>
            <person name="Tay A."/>
            <person name="Venter J.C."/>
            <person name="Strausberg R.L."/>
            <person name="Brenner S."/>
        </authorList>
    </citation>
    <scope>NUCLEOTIDE SEQUENCE [LARGE SCALE GENOMIC DNA]</scope>
</reference>
<keyword evidence="1" id="KW-0732">Signal</keyword>
<dbReference type="Ensembl" id="ENSCMIT00000040022.1">
    <property type="protein sequence ID" value="ENSCMIP00000039452.1"/>
    <property type="gene ID" value="ENSCMIG00000016539.1"/>
</dbReference>
<accession>A0A4W3JB54</accession>
<name>A0A4W3JB54_CALMI</name>
<dbReference type="AlphaFoldDB" id="A0A4W3JB54"/>
<feature type="signal peptide" evidence="1">
    <location>
        <begin position="1"/>
        <end position="17"/>
    </location>
</feature>
<feature type="chain" id="PRO_5021250551" evidence="1">
    <location>
        <begin position="18"/>
        <end position="115"/>
    </location>
</feature>
<reference evidence="3" key="1">
    <citation type="journal article" date="2006" name="Science">
        <title>Ancient noncoding elements conserved in the human genome.</title>
        <authorList>
            <person name="Venkatesh B."/>
            <person name="Kirkness E.F."/>
            <person name="Loh Y.H."/>
            <person name="Halpern A.L."/>
            <person name="Lee A.P."/>
            <person name="Johnson J."/>
            <person name="Dandona N."/>
            <person name="Viswanathan L.D."/>
            <person name="Tay A."/>
            <person name="Venter J.C."/>
            <person name="Strausberg R.L."/>
            <person name="Brenner S."/>
        </authorList>
    </citation>
    <scope>NUCLEOTIDE SEQUENCE [LARGE SCALE GENOMIC DNA]</scope>
</reference>
<sequence length="115" mass="12532">MAKRFLKLRTVATTALAASGLYVALRVDPNDLGVVRIGRAAITTAVISYDYMTSLKKLQRGTDEYEAVKSLYLMKTAFLPGSFSTDYMVLMGGVVWKGVGECSLKGANGLFLLKR</sequence>
<reference evidence="2" key="4">
    <citation type="submission" date="2025-08" db="UniProtKB">
        <authorList>
            <consortium name="Ensembl"/>
        </authorList>
    </citation>
    <scope>IDENTIFICATION</scope>
</reference>
<dbReference type="GeneTree" id="ENSGT00940000158221"/>
<evidence type="ECO:0000313" key="2">
    <source>
        <dbReference type="Ensembl" id="ENSCMIP00000039452.1"/>
    </source>
</evidence>
<evidence type="ECO:0000256" key="1">
    <source>
        <dbReference type="SAM" id="SignalP"/>
    </source>
</evidence>
<dbReference type="Proteomes" id="UP000314986">
    <property type="component" value="Unassembled WGS sequence"/>
</dbReference>
<keyword evidence="3" id="KW-1185">Reference proteome</keyword>
<organism evidence="2 3">
    <name type="scientific">Callorhinchus milii</name>
    <name type="common">Ghost shark</name>
    <dbReference type="NCBI Taxonomy" id="7868"/>
    <lineage>
        <taxon>Eukaryota</taxon>
        <taxon>Metazoa</taxon>
        <taxon>Chordata</taxon>
        <taxon>Craniata</taxon>
        <taxon>Vertebrata</taxon>
        <taxon>Chondrichthyes</taxon>
        <taxon>Holocephali</taxon>
        <taxon>Chimaeriformes</taxon>
        <taxon>Callorhinchidae</taxon>
        <taxon>Callorhinchus</taxon>
    </lineage>
</organism>
<proteinExistence type="predicted"/>
<gene>
    <name evidence="2" type="primary">adck1</name>
</gene>